<dbReference type="AlphaFoldDB" id="A0AA37ULM6"/>
<protein>
    <submittedName>
        <fullName evidence="2">Uncharacterized protein</fullName>
    </submittedName>
</protein>
<reference evidence="2 3" key="1">
    <citation type="submission" date="2022-03" db="EMBL/GenBank/DDBJ databases">
        <title>Genome data of Colletotrichum spp.</title>
        <authorList>
            <person name="Utami Y.D."/>
            <person name="Hiruma K."/>
        </authorList>
    </citation>
    <scope>NUCLEOTIDE SEQUENCE [LARGE SCALE GENOMIC DNA]</scope>
    <source>
        <strain evidence="2 3">MAFF 239500</strain>
    </source>
</reference>
<dbReference type="EMBL" id="BQXU01000061">
    <property type="protein sequence ID" value="GKT52111.1"/>
    <property type="molecule type" value="Genomic_DNA"/>
</dbReference>
<accession>A0AA37ULM6</accession>
<sequence length="61" mass="6701">MSTEKSEPAVGDHAEERRVDAPEVDTAVQIAHDTQEGSYSPWTPSMFRLYAVLSIGTYCGL</sequence>
<keyword evidence="3" id="KW-1185">Reference proteome</keyword>
<feature type="compositionally biased region" description="Basic and acidic residues" evidence="1">
    <location>
        <begin position="1"/>
        <end position="21"/>
    </location>
</feature>
<dbReference type="GeneID" id="73333094"/>
<comment type="caution">
    <text evidence="2">The sequence shown here is derived from an EMBL/GenBank/DDBJ whole genome shotgun (WGS) entry which is preliminary data.</text>
</comment>
<evidence type="ECO:0000256" key="1">
    <source>
        <dbReference type="SAM" id="MobiDB-lite"/>
    </source>
</evidence>
<feature type="region of interest" description="Disordered" evidence="1">
    <location>
        <begin position="1"/>
        <end position="24"/>
    </location>
</feature>
<dbReference type="RefSeq" id="XP_049134461.1">
    <property type="nucleotide sequence ID" value="XM_049278504.1"/>
</dbReference>
<gene>
    <name evidence="2" type="ORF">ColSpa_12292</name>
</gene>
<proteinExistence type="predicted"/>
<evidence type="ECO:0000313" key="3">
    <source>
        <dbReference type="Proteomes" id="UP001055115"/>
    </source>
</evidence>
<dbReference type="Proteomes" id="UP001055115">
    <property type="component" value="Unassembled WGS sequence"/>
</dbReference>
<evidence type="ECO:0000313" key="2">
    <source>
        <dbReference type="EMBL" id="GKT52111.1"/>
    </source>
</evidence>
<organism evidence="2 3">
    <name type="scientific">Colletotrichum spaethianum</name>
    <dbReference type="NCBI Taxonomy" id="700344"/>
    <lineage>
        <taxon>Eukaryota</taxon>
        <taxon>Fungi</taxon>
        <taxon>Dikarya</taxon>
        <taxon>Ascomycota</taxon>
        <taxon>Pezizomycotina</taxon>
        <taxon>Sordariomycetes</taxon>
        <taxon>Hypocreomycetidae</taxon>
        <taxon>Glomerellales</taxon>
        <taxon>Glomerellaceae</taxon>
        <taxon>Colletotrichum</taxon>
        <taxon>Colletotrichum spaethianum species complex</taxon>
    </lineage>
</organism>
<name>A0AA37ULM6_9PEZI</name>